<sequence>DVQDPNFGCLSFSRTSS</sequence>
<accession>A0A392U298</accession>
<name>A0A392U298_9FABA</name>
<organism evidence="1 2">
    <name type="scientific">Trifolium medium</name>
    <dbReference type="NCBI Taxonomy" id="97028"/>
    <lineage>
        <taxon>Eukaryota</taxon>
        <taxon>Viridiplantae</taxon>
        <taxon>Streptophyta</taxon>
        <taxon>Embryophyta</taxon>
        <taxon>Tracheophyta</taxon>
        <taxon>Spermatophyta</taxon>
        <taxon>Magnoliopsida</taxon>
        <taxon>eudicotyledons</taxon>
        <taxon>Gunneridae</taxon>
        <taxon>Pentapetalae</taxon>
        <taxon>rosids</taxon>
        <taxon>fabids</taxon>
        <taxon>Fabales</taxon>
        <taxon>Fabaceae</taxon>
        <taxon>Papilionoideae</taxon>
        <taxon>50 kb inversion clade</taxon>
        <taxon>NPAAA clade</taxon>
        <taxon>Hologalegina</taxon>
        <taxon>IRL clade</taxon>
        <taxon>Trifolieae</taxon>
        <taxon>Trifolium</taxon>
    </lineage>
</organism>
<evidence type="ECO:0000313" key="2">
    <source>
        <dbReference type="Proteomes" id="UP000265520"/>
    </source>
</evidence>
<feature type="non-terminal residue" evidence="1">
    <location>
        <position position="1"/>
    </location>
</feature>
<proteinExistence type="predicted"/>
<comment type="caution">
    <text evidence="1">The sequence shown here is derived from an EMBL/GenBank/DDBJ whole genome shotgun (WGS) entry which is preliminary data.</text>
</comment>
<dbReference type="AlphaFoldDB" id="A0A392U298"/>
<protein>
    <submittedName>
        <fullName evidence="1">Uncharacterized protein</fullName>
    </submittedName>
</protein>
<keyword evidence="2" id="KW-1185">Reference proteome</keyword>
<evidence type="ECO:0000313" key="1">
    <source>
        <dbReference type="EMBL" id="MCI66814.1"/>
    </source>
</evidence>
<reference evidence="1 2" key="1">
    <citation type="journal article" date="2018" name="Front. Plant Sci.">
        <title>Red Clover (Trifolium pratense) and Zigzag Clover (T. medium) - A Picture of Genomic Similarities and Differences.</title>
        <authorList>
            <person name="Dluhosova J."/>
            <person name="Istvanek J."/>
            <person name="Nedelnik J."/>
            <person name="Repkova J."/>
        </authorList>
    </citation>
    <scope>NUCLEOTIDE SEQUENCE [LARGE SCALE GENOMIC DNA]</scope>
    <source>
        <strain evidence="2">cv. 10/8</strain>
        <tissue evidence="1">Leaf</tissue>
    </source>
</reference>
<dbReference type="Proteomes" id="UP000265520">
    <property type="component" value="Unassembled WGS sequence"/>
</dbReference>
<dbReference type="EMBL" id="LXQA010702866">
    <property type="protein sequence ID" value="MCI66814.1"/>
    <property type="molecule type" value="Genomic_DNA"/>
</dbReference>